<sequence length="224" mass="24474">MTMSRPHAQVMSRKPSMVLCDHHLLVAEGLARALGNSYEIKAVLRSGRDLEDLLEANPPDVVITEIDLANRSGLAVAELMAHKLHHVCFIVCTASTDAGALHRALQAGSCALVSKQEGVAALQLAVDLALQGRSYLSSTLMQCLIHEQVLPPVRISPRQQMVLGLMAEGMKAQQIADTLGLSRRTVEAHKARLRYLTQTHSPQELLALARRMGLLRQQRNTVIA</sequence>
<dbReference type="InterPro" id="IPR036388">
    <property type="entry name" value="WH-like_DNA-bd_sf"/>
</dbReference>
<dbReference type="Gene3D" id="1.10.10.10">
    <property type="entry name" value="Winged helix-like DNA-binding domain superfamily/Winged helix DNA-binding domain"/>
    <property type="match status" value="1"/>
</dbReference>
<dbReference type="InterPro" id="IPR039420">
    <property type="entry name" value="WalR-like"/>
</dbReference>
<keyword evidence="1" id="KW-0238">DNA-binding</keyword>
<dbReference type="GO" id="GO:0003677">
    <property type="term" value="F:DNA binding"/>
    <property type="evidence" value="ECO:0007669"/>
    <property type="project" value="UniProtKB-KW"/>
</dbReference>
<reference evidence="5 6" key="1">
    <citation type="journal article" date="2018" name="Genet. Mol. Biol.">
        <title>The genome sequence of Dyella jiangningensis FCAV SCS01 from a lignocellulose-decomposing microbial consortium metagenome reveals potential for biotechnological applications.</title>
        <authorList>
            <person name="Desiderato J.G."/>
            <person name="Alvarenga D.O."/>
            <person name="Constancio M.T.L."/>
            <person name="Alves L.M.C."/>
            <person name="Varani A.M."/>
        </authorList>
    </citation>
    <scope>NUCLEOTIDE SEQUENCE [LARGE SCALE GENOMIC DNA]</scope>
    <source>
        <strain evidence="5 6">FCAV SCS01</strain>
    </source>
</reference>
<keyword evidence="6" id="KW-1185">Reference proteome</keyword>
<dbReference type="RefSeq" id="WP_111984611.1">
    <property type="nucleotide sequence ID" value="NZ_NFZS01000005.1"/>
</dbReference>
<dbReference type="PROSITE" id="PS50110">
    <property type="entry name" value="RESPONSE_REGULATORY"/>
    <property type="match status" value="1"/>
</dbReference>
<organism evidence="5 6">
    <name type="scientific">Dyella jiangningensis</name>
    <dbReference type="NCBI Taxonomy" id="1379159"/>
    <lineage>
        <taxon>Bacteria</taxon>
        <taxon>Pseudomonadati</taxon>
        <taxon>Pseudomonadota</taxon>
        <taxon>Gammaproteobacteria</taxon>
        <taxon>Lysobacterales</taxon>
        <taxon>Rhodanobacteraceae</taxon>
        <taxon>Dyella</taxon>
    </lineage>
</organism>
<accession>A0A328P2V0</accession>
<dbReference type="SUPFAM" id="SSF46894">
    <property type="entry name" value="C-terminal effector domain of the bipartite response regulators"/>
    <property type="match status" value="1"/>
</dbReference>
<dbReference type="InterPro" id="IPR000792">
    <property type="entry name" value="Tscrpt_reg_LuxR_C"/>
</dbReference>
<dbReference type="EMBL" id="NFZS01000005">
    <property type="protein sequence ID" value="RAO74855.1"/>
    <property type="molecule type" value="Genomic_DNA"/>
</dbReference>
<comment type="caution">
    <text evidence="5">The sequence shown here is derived from an EMBL/GenBank/DDBJ whole genome shotgun (WGS) entry which is preliminary data.</text>
</comment>
<dbReference type="OrthoDB" id="9782655at2"/>
<dbReference type="GO" id="GO:0006355">
    <property type="term" value="P:regulation of DNA-templated transcription"/>
    <property type="evidence" value="ECO:0007669"/>
    <property type="project" value="InterPro"/>
</dbReference>
<name>A0A328P2V0_9GAMM</name>
<gene>
    <name evidence="5" type="ORF">CA260_18795</name>
</gene>
<feature type="domain" description="HTH luxR-type" evidence="3">
    <location>
        <begin position="148"/>
        <end position="213"/>
    </location>
</feature>
<comment type="caution">
    <text evidence="2">Lacks conserved residue(s) required for the propagation of feature annotation.</text>
</comment>
<dbReference type="Pfam" id="PF00196">
    <property type="entry name" value="GerE"/>
    <property type="match status" value="1"/>
</dbReference>
<evidence type="ECO:0000259" key="4">
    <source>
        <dbReference type="PROSITE" id="PS50110"/>
    </source>
</evidence>
<dbReference type="InterPro" id="IPR001789">
    <property type="entry name" value="Sig_transdc_resp-reg_receiver"/>
</dbReference>
<dbReference type="PRINTS" id="PR00038">
    <property type="entry name" value="HTHLUXR"/>
</dbReference>
<proteinExistence type="predicted"/>
<evidence type="ECO:0000313" key="5">
    <source>
        <dbReference type="EMBL" id="RAO74855.1"/>
    </source>
</evidence>
<evidence type="ECO:0000313" key="6">
    <source>
        <dbReference type="Proteomes" id="UP000248926"/>
    </source>
</evidence>
<dbReference type="AlphaFoldDB" id="A0A328P2V0"/>
<dbReference type="SMART" id="SM00448">
    <property type="entry name" value="REC"/>
    <property type="match status" value="1"/>
</dbReference>
<dbReference type="PROSITE" id="PS50043">
    <property type="entry name" value="HTH_LUXR_2"/>
    <property type="match status" value="1"/>
</dbReference>
<dbReference type="PANTHER" id="PTHR43214">
    <property type="entry name" value="TWO-COMPONENT RESPONSE REGULATOR"/>
    <property type="match status" value="1"/>
</dbReference>
<dbReference type="SUPFAM" id="SSF52172">
    <property type="entry name" value="CheY-like"/>
    <property type="match status" value="1"/>
</dbReference>
<dbReference type="CDD" id="cd06170">
    <property type="entry name" value="LuxR_C_like"/>
    <property type="match status" value="1"/>
</dbReference>
<evidence type="ECO:0000259" key="3">
    <source>
        <dbReference type="PROSITE" id="PS50043"/>
    </source>
</evidence>
<dbReference type="Gene3D" id="3.40.50.2300">
    <property type="match status" value="1"/>
</dbReference>
<protein>
    <recommendedName>
        <fullName evidence="7">DNA-binding response regulator</fullName>
    </recommendedName>
</protein>
<dbReference type="GO" id="GO:0000160">
    <property type="term" value="P:phosphorelay signal transduction system"/>
    <property type="evidence" value="ECO:0007669"/>
    <property type="project" value="InterPro"/>
</dbReference>
<dbReference type="InterPro" id="IPR016032">
    <property type="entry name" value="Sig_transdc_resp-reg_C-effctor"/>
</dbReference>
<evidence type="ECO:0000256" key="2">
    <source>
        <dbReference type="PROSITE-ProRule" id="PRU00169"/>
    </source>
</evidence>
<dbReference type="Proteomes" id="UP000248926">
    <property type="component" value="Unassembled WGS sequence"/>
</dbReference>
<evidence type="ECO:0000256" key="1">
    <source>
        <dbReference type="ARBA" id="ARBA00023125"/>
    </source>
</evidence>
<dbReference type="Pfam" id="PF00072">
    <property type="entry name" value="Response_reg"/>
    <property type="match status" value="1"/>
</dbReference>
<evidence type="ECO:0008006" key="7">
    <source>
        <dbReference type="Google" id="ProtNLM"/>
    </source>
</evidence>
<dbReference type="InterPro" id="IPR011006">
    <property type="entry name" value="CheY-like_superfamily"/>
</dbReference>
<feature type="domain" description="Response regulatory" evidence="4">
    <location>
        <begin position="16"/>
        <end position="130"/>
    </location>
</feature>
<dbReference type="SMART" id="SM00421">
    <property type="entry name" value="HTH_LUXR"/>
    <property type="match status" value="1"/>
</dbReference>